<protein>
    <submittedName>
        <fullName evidence="2">Uncharacterized membrane protein, DUF485 family</fullName>
    </submittedName>
</protein>
<feature type="transmembrane region" description="Helical" evidence="1">
    <location>
        <begin position="43"/>
        <end position="65"/>
    </location>
</feature>
<dbReference type="STRING" id="546871.SAMN04488543_0256"/>
<organism evidence="2 3">
    <name type="scientific">Friedmanniella luteola</name>
    <dbReference type="NCBI Taxonomy" id="546871"/>
    <lineage>
        <taxon>Bacteria</taxon>
        <taxon>Bacillati</taxon>
        <taxon>Actinomycetota</taxon>
        <taxon>Actinomycetes</taxon>
        <taxon>Propionibacteriales</taxon>
        <taxon>Nocardioidaceae</taxon>
        <taxon>Friedmanniella</taxon>
    </lineage>
</organism>
<gene>
    <name evidence="2" type="ORF">SAMN04488543_0256</name>
</gene>
<dbReference type="EMBL" id="LT629749">
    <property type="protein sequence ID" value="SDR73482.1"/>
    <property type="molecule type" value="Genomic_DNA"/>
</dbReference>
<dbReference type="PANTHER" id="PTHR38441">
    <property type="entry name" value="INTEGRAL MEMBRANE PROTEIN-RELATED"/>
    <property type="match status" value="1"/>
</dbReference>
<accession>A0A1H1LGN8</accession>
<proteinExistence type="predicted"/>
<dbReference type="PANTHER" id="PTHR38441:SF1">
    <property type="entry name" value="MEMBRANE PROTEIN"/>
    <property type="match status" value="1"/>
</dbReference>
<dbReference type="Pfam" id="PF04341">
    <property type="entry name" value="DUF485"/>
    <property type="match status" value="1"/>
</dbReference>
<sequence>MTESTTPLPEAAGRSPRSAHEDAYAAIAAEPDFVELKRRYTRFAFPATIAFMAWYVTYVVANNWARGFMDTPVAGNINVAVVFGLLQFVSTFVIAYLYSRHATRSLDPLATRLRERFEQEEGR</sequence>
<dbReference type="RefSeq" id="WP_091409059.1">
    <property type="nucleotide sequence ID" value="NZ_LT629749.1"/>
</dbReference>
<evidence type="ECO:0000313" key="2">
    <source>
        <dbReference type="EMBL" id="SDR73482.1"/>
    </source>
</evidence>
<evidence type="ECO:0000256" key="1">
    <source>
        <dbReference type="SAM" id="Phobius"/>
    </source>
</evidence>
<dbReference type="InterPro" id="IPR007436">
    <property type="entry name" value="DUF485"/>
</dbReference>
<keyword evidence="1" id="KW-1133">Transmembrane helix</keyword>
<name>A0A1H1LGN8_9ACTN</name>
<keyword evidence="1" id="KW-0812">Transmembrane</keyword>
<dbReference type="AlphaFoldDB" id="A0A1H1LGN8"/>
<evidence type="ECO:0000313" key="3">
    <source>
        <dbReference type="Proteomes" id="UP000199092"/>
    </source>
</evidence>
<feature type="transmembrane region" description="Helical" evidence="1">
    <location>
        <begin position="77"/>
        <end position="98"/>
    </location>
</feature>
<keyword evidence="1" id="KW-0472">Membrane</keyword>
<keyword evidence="3" id="KW-1185">Reference proteome</keyword>
<dbReference type="OrthoDB" id="3543412at2"/>
<reference evidence="2 3" key="1">
    <citation type="submission" date="2016-10" db="EMBL/GenBank/DDBJ databases">
        <authorList>
            <person name="de Groot N.N."/>
        </authorList>
    </citation>
    <scope>NUCLEOTIDE SEQUENCE [LARGE SCALE GENOMIC DNA]</scope>
    <source>
        <strain evidence="2 3">DSM 21741</strain>
    </source>
</reference>
<dbReference type="Proteomes" id="UP000199092">
    <property type="component" value="Chromosome I"/>
</dbReference>